<comment type="caution">
    <text evidence="2">The sequence shown here is derived from an EMBL/GenBank/DDBJ whole genome shotgun (WGS) entry which is preliminary data.</text>
</comment>
<name>A0ABQ1PPG1_9BACI</name>
<dbReference type="Pfam" id="PF06445">
    <property type="entry name" value="GyrI-like"/>
    <property type="match status" value="1"/>
</dbReference>
<dbReference type="SUPFAM" id="SSF55136">
    <property type="entry name" value="Probable bacterial effector-binding domain"/>
    <property type="match status" value="1"/>
</dbReference>
<accession>A0ABQ1PPG1</accession>
<dbReference type="PANTHER" id="PTHR36444:SF2">
    <property type="entry name" value="TRANSCRIPTIONAL REGULATOR PROTEIN YOBU-RELATED"/>
    <property type="match status" value="1"/>
</dbReference>
<proteinExistence type="predicted"/>
<protein>
    <recommendedName>
        <fullName evidence="1">AraC effector-binding domain-containing protein</fullName>
    </recommendedName>
</protein>
<dbReference type="RefSeq" id="WP_062438782.1">
    <property type="nucleotide sequence ID" value="NZ_BMCJ01000007.1"/>
</dbReference>
<evidence type="ECO:0000313" key="3">
    <source>
        <dbReference type="Proteomes" id="UP000619534"/>
    </source>
</evidence>
<evidence type="ECO:0000313" key="2">
    <source>
        <dbReference type="EMBL" id="GGD00692.1"/>
    </source>
</evidence>
<dbReference type="Proteomes" id="UP000619534">
    <property type="component" value="Unassembled WGS sequence"/>
</dbReference>
<reference evidence="3" key="1">
    <citation type="journal article" date="2019" name="Int. J. Syst. Evol. Microbiol.">
        <title>The Global Catalogue of Microorganisms (GCM) 10K type strain sequencing project: providing services to taxonomists for standard genome sequencing and annotation.</title>
        <authorList>
            <consortium name="The Broad Institute Genomics Platform"/>
            <consortium name="The Broad Institute Genome Sequencing Center for Infectious Disease"/>
            <person name="Wu L."/>
            <person name="Ma J."/>
        </authorList>
    </citation>
    <scope>NUCLEOTIDE SEQUENCE [LARGE SCALE GENOMIC DNA]</scope>
    <source>
        <strain evidence="3">CCM 7282</strain>
    </source>
</reference>
<dbReference type="Gene3D" id="3.20.80.10">
    <property type="entry name" value="Regulatory factor, effector binding domain"/>
    <property type="match status" value="1"/>
</dbReference>
<keyword evidence="3" id="KW-1185">Reference proteome</keyword>
<evidence type="ECO:0000259" key="1">
    <source>
        <dbReference type="SMART" id="SM00871"/>
    </source>
</evidence>
<sequence length="167" mass="19136">MGGKIKTLSEPKIVKLESFKVMGAACETTMVEKDVKIPRLMEEFHTKQVINIENRLNAPVSYGVFIDPENWNPDTETFTWIAAVEVDGHDNLPSGMVSRTFDEHDYAALDYDPAEHSFDPYPFLHKWINENGYVQIEGYGFERYEPYTGANTKFTLHLPVKRMAAKD</sequence>
<dbReference type="InterPro" id="IPR010499">
    <property type="entry name" value="AraC_E-bd"/>
</dbReference>
<dbReference type="SMART" id="SM00871">
    <property type="entry name" value="AraC_E_bind"/>
    <property type="match status" value="1"/>
</dbReference>
<dbReference type="EMBL" id="BMCJ01000007">
    <property type="protein sequence ID" value="GGD00692.1"/>
    <property type="molecule type" value="Genomic_DNA"/>
</dbReference>
<feature type="domain" description="AraC effector-binding" evidence="1">
    <location>
        <begin position="9"/>
        <end position="161"/>
    </location>
</feature>
<dbReference type="InterPro" id="IPR053182">
    <property type="entry name" value="YobU-like_regulator"/>
</dbReference>
<dbReference type="PANTHER" id="PTHR36444">
    <property type="entry name" value="TRANSCRIPTIONAL REGULATOR PROTEIN YOBU-RELATED"/>
    <property type="match status" value="1"/>
</dbReference>
<dbReference type="InterPro" id="IPR011256">
    <property type="entry name" value="Reg_factor_effector_dom_sf"/>
</dbReference>
<dbReference type="InterPro" id="IPR029442">
    <property type="entry name" value="GyrI-like"/>
</dbReference>
<gene>
    <name evidence="2" type="ORF">GCM10007216_34280</name>
</gene>
<organism evidence="2 3">
    <name type="scientific">Thalassobacillus devorans</name>
    <dbReference type="NCBI Taxonomy" id="279813"/>
    <lineage>
        <taxon>Bacteria</taxon>
        <taxon>Bacillati</taxon>
        <taxon>Bacillota</taxon>
        <taxon>Bacilli</taxon>
        <taxon>Bacillales</taxon>
        <taxon>Bacillaceae</taxon>
        <taxon>Thalassobacillus</taxon>
    </lineage>
</organism>